<feature type="compositionally biased region" description="Polar residues" evidence="3">
    <location>
        <begin position="557"/>
        <end position="573"/>
    </location>
</feature>
<dbReference type="Proteomes" id="UP000789831">
    <property type="component" value="Unassembled WGS sequence"/>
</dbReference>
<dbReference type="EMBL" id="CAJVPL010000605">
    <property type="protein sequence ID" value="CAG8513764.1"/>
    <property type="molecule type" value="Genomic_DNA"/>
</dbReference>
<feature type="DNA-binding region" description="NDT80" evidence="2">
    <location>
        <begin position="57"/>
        <end position="322"/>
    </location>
</feature>
<feature type="region of interest" description="Disordered" evidence="3">
    <location>
        <begin position="421"/>
        <end position="448"/>
    </location>
</feature>
<feature type="compositionally biased region" description="Low complexity" evidence="3">
    <location>
        <begin position="592"/>
        <end position="619"/>
    </location>
</feature>
<dbReference type="InterPro" id="IPR052605">
    <property type="entry name" value="Fungal_trans_regulator"/>
</dbReference>
<dbReference type="GO" id="GO:0003677">
    <property type="term" value="F:DNA binding"/>
    <property type="evidence" value="ECO:0007669"/>
    <property type="project" value="UniProtKB-KW"/>
</dbReference>
<dbReference type="GO" id="GO:0051321">
    <property type="term" value="P:meiotic cell cycle"/>
    <property type="evidence" value="ECO:0007669"/>
    <property type="project" value="TreeGrafter"/>
</dbReference>
<evidence type="ECO:0000313" key="5">
    <source>
        <dbReference type="EMBL" id="CAG8513764.1"/>
    </source>
</evidence>
<feature type="compositionally biased region" description="Low complexity" evidence="3">
    <location>
        <begin position="12"/>
        <end position="30"/>
    </location>
</feature>
<evidence type="ECO:0000256" key="1">
    <source>
        <dbReference type="ARBA" id="ARBA00023125"/>
    </source>
</evidence>
<dbReference type="InterPro" id="IPR024061">
    <property type="entry name" value="NDT80_DNA-bd_dom"/>
</dbReference>
<feature type="region of interest" description="Disordered" evidence="3">
    <location>
        <begin position="490"/>
        <end position="677"/>
    </location>
</feature>
<reference evidence="5" key="1">
    <citation type="submission" date="2021-06" db="EMBL/GenBank/DDBJ databases">
        <authorList>
            <person name="Kallberg Y."/>
            <person name="Tangrot J."/>
            <person name="Rosling A."/>
        </authorList>
    </citation>
    <scope>NUCLEOTIDE SEQUENCE</scope>
    <source>
        <strain evidence="5">MT106</strain>
    </source>
</reference>
<evidence type="ECO:0000256" key="3">
    <source>
        <dbReference type="SAM" id="MobiDB-lite"/>
    </source>
</evidence>
<feature type="compositionally biased region" description="Basic and acidic residues" evidence="3">
    <location>
        <begin position="658"/>
        <end position="677"/>
    </location>
</feature>
<keyword evidence="1 2" id="KW-0238">DNA-binding</keyword>
<proteinExistence type="predicted"/>
<feature type="compositionally biased region" description="Polar residues" evidence="3">
    <location>
        <begin position="50"/>
        <end position="79"/>
    </location>
</feature>
<feature type="compositionally biased region" description="Low complexity" evidence="3">
    <location>
        <begin position="641"/>
        <end position="657"/>
    </location>
</feature>
<comment type="caution">
    <text evidence="5">The sequence shown here is derived from an EMBL/GenBank/DDBJ whole genome shotgun (WGS) entry which is preliminary data.</text>
</comment>
<protein>
    <submittedName>
        <fullName evidence="5">1527_t:CDS:1</fullName>
    </submittedName>
</protein>
<sequence length="677" mass="74254">MNVAEEKWSNVQQQPSQQPSQSQPPQQSPQLYTPTKQDIDTPARPFQYQGYVSISSPNTPETPRQTGSPTTPITPQSAPEQRKVVDRPNYATGSFPATPIGVRRRRADSMGFPVDAGPFFSPTKQLLKVWSMDRALSYKLRINSKVDRGFFLAENDWTCYRRNYFQISSAFSIEGNNNHQSSDGSEVPCLLEIEGQVHTIIGFHLGITAKVSNSDKKIELVQHTPKRDKGPQMVPQPKPIRPGGNLSLSSVGTNSNIVTFERIQFKTATANNGKRRAAQQYYVVLVDLFAQVENGELHCVATSQSAPLVVRGRSPGHYADNHDRYNPLAINPSYANDRHMGFHNSHAPNGNAGPMQPDYNAPPYSPYAQYPPTFPGYAGSPTQMRNDPISLMMSSTPNTPTHSFHPPQPSHQTYMVPSISDASAAQDSTSTSPHSAFSSFEPRHNVHTNGNATKLMKIEIPTSNEIPPHPLTSPGFHSHEYVEGFQMYHHQHPNSHPANSAATHHGGYHSDGDHHHNHANNGYQSSQQEQEHPQQHQTPSPPPSSSSPPSQQSSHQLNGHTNGTNGHSSSPTRPTEDDDETPRASPVLNNDTKAPSASSPAAATITTPSPATSPATTPKTPRRNSRKESATKPLTMRRPSTSKSSAANTEAANTNKTNKSEEADIKVSKRKREDNEV</sequence>
<dbReference type="GO" id="GO:0045944">
    <property type="term" value="P:positive regulation of transcription by RNA polymerase II"/>
    <property type="evidence" value="ECO:0007669"/>
    <property type="project" value="TreeGrafter"/>
</dbReference>
<dbReference type="AlphaFoldDB" id="A0A9N9A0R8"/>
<feature type="domain" description="NDT80" evidence="4">
    <location>
        <begin position="57"/>
        <end position="322"/>
    </location>
</feature>
<dbReference type="Pfam" id="PF05224">
    <property type="entry name" value="NDT80_PhoG"/>
    <property type="match status" value="1"/>
</dbReference>
<accession>A0A9N9A0R8</accession>
<dbReference type="PROSITE" id="PS51517">
    <property type="entry name" value="NDT80"/>
    <property type="match status" value="1"/>
</dbReference>
<dbReference type="SUPFAM" id="SSF49417">
    <property type="entry name" value="p53-like transcription factors"/>
    <property type="match status" value="1"/>
</dbReference>
<dbReference type="OrthoDB" id="2288358at2759"/>
<evidence type="ECO:0000313" key="6">
    <source>
        <dbReference type="Proteomes" id="UP000789831"/>
    </source>
</evidence>
<dbReference type="PANTHER" id="PTHR35144:SF2">
    <property type="entry name" value="MEIOSIS-SPECIFIC TRANSCRIPTION FACTOR NDT80"/>
    <property type="match status" value="1"/>
</dbReference>
<feature type="region of interest" description="Disordered" evidence="3">
    <location>
        <begin position="226"/>
        <end position="247"/>
    </location>
</feature>
<feature type="compositionally biased region" description="Low complexity" evidence="3">
    <location>
        <begin position="421"/>
        <end position="440"/>
    </location>
</feature>
<evidence type="ECO:0000259" key="4">
    <source>
        <dbReference type="PROSITE" id="PS51517"/>
    </source>
</evidence>
<dbReference type="InterPro" id="IPR008967">
    <property type="entry name" value="p53-like_TF_DNA-bd_sf"/>
</dbReference>
<dbReference type="PANTHER" id="PTHR35144">
    <property type="entry name" value="MEIOSIS-SPECIFIC TRANSCRIPTION FACTOR NDT80"/>
    <property type="match status" value="1"/>
</dbReference>
<feature type="compositionally biased region" description="Low complexity" evidence="3">
    <location>
        <begin position="519"/>
        <end position="528"/>
    </location>
</feature>
<evidence type="ECO:0000256" key="2">
    <source>
        <dbReference type="PROSITE-ProRule" id="PRU00850"/>
    </source>
</evidence>
<feature type="region of interest" description="Disordered" evidence="3">
    <location>
        <begin position="1"/>
        <end position="98"/>
    </location>
</feature>
<organism evidence="5 6">
    <name type="scientific">Ambispora gerdemannii</name>
    <dbReference type="NCBI Taxonomy" id="144530"/>
    <lineage>
        <taxon>Eukaryota</taxon>
        <taxon>Fungi</taxon>
        <taxon>Fungi incertae sedis</taxon>
        <taxon>Mucoromycota</taxon>
        <taxon>Glomeromycotina</taxon>
        <taxon>Glomeromycetes</taxon>
        <taxon>Archaeosporales</taxon>
        <taxon>Ambisporaceae</taxon>
        <taxon>Ambispora</taxon>
    </lineage>
</organism>
<dbReference type="Gene3D" id="2.60.40.1390">
    <property type="entry name" value="NDT80 DNA-binding domain"/>
    <property type="match status" value="1"/>
</dbReference>
<keyword evidence="6" id="KW-1185">Reference proteome</keyword>
<dbReference type="GO" id="GO:0000228">
    <property type="term" value="C:nuclear chromosome"/>
    <property type="evidence" value="ECO:0007669"/>
    <property type="project" value="TreeGrafter"/>
</dbReference>
<feature type="compositionally biased region" description="Low complexity" evidence="3">
    <location>
        <begin position="547"/>
        <end position="556"/>
    </location>
</feature>
<name>A0A9N9A0R8_9GLOM</name>
<dbReference type="InterPro" id="IPR037141">
    <property type="entry name" value="NDT80_DNA-bd_dom_sf"/>
</dbReference>
<dbReference type="GO" id="GO:0003700">
    <property type="term" value="F:DNA-binding transcription factor activity"/>
    <property type="evidence" value="ECO:0007669"/>
    <property type="project" value="UniProtKB-UniRule"/>
</dbReference>
<gene>
    <name evidence="5" type="ORF">AGERDE_LOCUS4876</name>
</gene>